<proteinExistence type="predicted"/>
<feature type="transmembrane region" description="Helical" evidence="1">
    <location>
        <begin position="108"/>
        <end position="131"/>
    </location>
</feature>
<sequence>MRRMRWGLALVVSAPVVLATLWVTGTLNAEPGSPLALLVAGSGGLSLAALALGFLLLIAAARGANRLATVGTALVALGLLGVIVPAALATMLPGTDWVYRNGVLATSIPVLLVLATVGAILALIGFARGLARVELPARAAPAPTDSGTRARAGRIAFAGLAGLLAFGGYETLVLSPLALAPGYEIDEIYALLSPADRSSGIAMALVWLVFWGVAVVALLVLCLLRGRFARALNVLLTPRRVTVSALLLGAVIIFFQGWSGFSLGMSISDTIPPYAGGRSWQGQALSAVGALAFVAAVLIALVPGPRRMPVPAASVA</sequence>
<reference evidence="3" key="1">
    <citation type="submission" date="2016-10" db="EMBL/GenBank/DDBJ databases">
        <authorList>
            <person name="Varghese N."/>
            <person name="Submissions S."/>
        </authorList>
    </citation>
    <scope>NUCLEOTIDE SEQUENCE [LARGE SCALE GENOMIC DNA]</scope>
    <source>
        <strain evidence="3">DSM 21772</strain>
    </source>
</reference>
<accession>A0A1H1XLH7</accession>
<keyword evidence="3" id="KW-1185">Reference proteome</keyword>
<feature type="transmembrane region" description="Helical" evidence="1">
    <location>
        <begin position="245"/>
        <end position="264"/>
    </location>
</feature>
<dbReference type="EMBL" id="LT629742">
    <property type="protein sequence ID" value="SDT10023.1"/>
    <property type="molecule type" value="Genomic_DNA"/>
</dbReference>
<feature type="transmembrane region" description="Helical" evidence="1">
    <location>
        <begin position="152"/>
        <end position="169"/>
    </location>
</feature>
<feature type="transmembrane region" description="Helical" evidence="1">
    <location>
        <begin position="201"/>
        <end position="224"/>
    </location>
</feature>
<feature type="transmembrane region" description="Helical" evidence="1">
    <location>
        <begin position="67"/>
        <end position="88"/>
    </location>
</feature>
<gene>
    <name evidence="2" type="ORF">SAMN04489834_2824</name>
</gene>
<feature type="transmembrane region" description="Helical" evidence="1">
    <location>
        <begin position="284"/>
        <end position="302"/>
    </location>
</feature>
<name>A0A1H1XLH7_9MICO</name>
<evidence type="ECO:0000313" key="2">
    <source>
        <dbReference type="EMBL" id="SDT10023.1"/>
    </source>
</evidence>
<evidence type="ECO:0000256" key="1">
    <source>
        <dbReference type="SAM" id="Phobius"/>
    </source>
</evidence>
<keyword evidence="1" id="KW-1133">Transmembrane helix</keyword>
<dbReference type="Proteomes" id="UP000181956">
    <property type="component" value="Chromosome I"/>
</dbReference>
<feature type="transmembrane region" description="Helical" evidence="1">
    <location>
        <begin position="35"/>
        <end position="60"/>
    </location>
</feature>
<evidence type="ECO:0000313" key="3">
    <source>
        <dbReference type="Proteomes" id="UP000181956"/>
    </source>
</evidence>
<protein>
    <submittedName>
        <fullName evidence="2">Uncharacterized protein</fullName>
    </submittedName>
</protein>
<dbReference type="AlphaFoldDB" id="A0A1H1XLH7"/>
<organism evidence="2 3">
    <name type="scientific">Microterricola viridarii</name>
    <dbReference type="NCBI Taxonomy" id="412690"/>
    <lineage>
        <taxon>Bacteria</taxon>
        <taxon>Bacillati</taxon>
        <taxon>Actinomycetota</taxon>
        <taxon>Actinomycetes</taxon>
        <taxon>Micrococcales</taxon>
        <taxon>Microbacteriaceae</taxon>
        <taxon>Microterricola</taxon>
    </lineage>
</organism>
<keyword evidence="1" id="KW-0472">Membrane</keyword>
<keyword evidence="1" id="KW-0812">Transmembrane</keyword>